<dbReference type="InterPro" id="IPR018660">
    <property type="entry name" value="MliC"/>
</dbReference>
<keyword evidence="8" id="KW-1185">Reference proteome</keyword>
<protein>
    <recommendedName>
        <fullName evidence="6">C-type lysozyme inhibitor domain-containing protein</fullName>
    </recommendedName>
</protein>
<evidence type="ECO:0000256" key="5">
    <source>
        <dbReference type="SAM" id="SignalP"/>
    </source>
</evidence>
<feature type="signal peptide" evidence="5">
    <location>
        <begin position="1"/>
        <end position="18"/>
    </location>
</feature>
<dbReference type="SUPFAM" id="SSF141488">
    <property type="entry name" value="YdhA-like"/>
    <property type="match status" value="1"/>
</dbReference>
<evidence type="ECO:0000256" key="2">
    <source>
        <dbReference type="ARBA" id="ARBA00023136"/>
    </source>
</evidence>
<gene>
    <name evidence="7" type="ORF">GCM10008938_39280</name>
</gene>
<feature type="domain" description="C-type lysozyme inhibitor" evidence="6">
    <location>
        <begin position="30"/>
        <end position="83"/>
    </location>
</feature>
<feature type="chain" id="PRO_5045159926" description="C-type lysozyme inhibitor domain-containing protein" evidence="5">
    <location>
        <begin position="19"/>
        <end position="119"/>
    </location>
</feature>
<evidence type="ECO:0000259" key="6">
    <source>
        <dbReference type="Pfam" id="PF09864"/>
    </source>
</evidence>
<dbReference type="Pfam" id="PF09864">
    <property type="entry name" value="MliC"/>
    <property type="match status" value="1"/>
</dbReference>
<evidence type="ECO:0000256" key="1">
    <source>
        <dbReference type="ARBA" id="ARBA00022729"/>
    </source>
</evidence>
<reference evidence="8" key="1">
    <citation type="journal article" date="2019" name="Int. J. Syst. Evol. Microbiol.">
        <title>The Global Catalogue of Microorganisms (GCM) 10K type strain sequencing project: providing services to taxonomists for standard genome sequencing and annotation.</title>
        <authorList>
            <consortium name="The Broad Institute Genomics Platform"/>
            <consortium name="The Broad Institute Genome Sequencing Center for Infectious Disease"/>
            <person name="Wu L."/>
            <person name="Ma J."/>
        </authorList>
    </citation>
    <scope>NUCLEOTIDE SEQUENCE [LARGE SCALE GENOMIC DNA]</scope>
    <source>
        <strain evidence="8">JCM 14370</strain>
    </source>
</reference>
<evidence type="ECO:0000256" key="3">
    <source>
        <dbReference type="ARBA" id="ARBA00023139"/>
    </source>
</evidence>
<comment type="caution">
    <text evidence="7">The sequence shown here is derived from an EMBL/GenBank/DDBJ whole genome shotgun (WGS) entry which is preliminary data.</text>
</comment>
<dbReference type="Proteomes" id="UP000632222">
    <property type="component" value="Unassembled WGS sequence"/>
</dbReference>
<keyword evidence="1 5" id="KW-0732">Signal</keyword>
<evidence type="ECO:0000313" key="8">
    <source>
        <dbReference type="Proteomes" id="UP000632222"/>
    </source>
</evidence>
<keyword evidence="2" id="KW-0472">Membrane</keyword>
<accession>A0ABQ2D9V2</accession>
<evidence type="ECO:0000256" key="4">
    <source>
        <dbReference type="ARBA" id="ARBA00023288"/>
    </source>
</evidence>
<name>A0ABQ2D9V2_9DEIO</name>
<proteinExistence type="predicted"/>
<keyword evidence="4" id="KW-0449">Lipoprotein</keyword>
<evidence type="ECO:0000313" key="7">
    <source>
        <dbReference type="EMBL" id="GGJ49444.1"/>
    </source>
</evidence>
<dbReference type="Gene3D" id="2.40.128.200">
    <property type="match status" value="1"/>
</dbReference>
<dbReference type="RefSeq" id="WP_189005669.1">
    <property type="nucleotide sequence ID" value="NZ_BMOD01000020.1"/>
</dbReference>
<dbReference type="EMBL" id="BMOD01000020">
    <property type="protein sequence ID" value="GGJ49444.1"/>
    <property type="molecule type" value="Genomic_DNA"/>
</dbReference>
<sequence length="119" mass="13131">MKAFSCLFAVLLASVAFAGGGANQTESARYRCEDGTLIVAHYHQKQGVASSVDLVWKGQKFMLPLARSADGGRYFDGHLEWWIAANYGTGWKEVGTLRKVNSRTGQLDIDIYQKCALLK</sequence>
<keyword evidence="3" id="KW-0564">Palmitate</keyword>
<dbReference type="InterPro" id="IPR036328">
    <property type="entry name" value="MliC_sf"/>
</dbReference>
<organism evidence="7 8">
    <name type="scientific">Deinococcus roseus</name>
    <dbReference type="NCBI Taxonomy" id="392414"/>
    <lineage>
        <taxon>Bacteria</taxon>
        <taxon>Thermotogati</taxon>
        <taxon>Deinococcota</taxon>
        <taxon>Deinococci</taxon>
        <taxon>Deinococcales</taxon>
        <taxon>Deinococcaceae</taxon>
        <taxon>Deinococcus</taxon>
    </lineage>
</organism>